<dbReference type="InterPro" id="IPR023333">
    <property type="entry name" value="Proteasome_suB-type"/>
</dbReference>
<dbReference type="InterPro" id="IPR029055">
    <property type="entry name" value="Ntn_hydrolases_N"/>
</dbReference>
<feature type="region of interest" description="Disordered" evidence="1">
    <location>
        <begin position="198"/>
        <end position="439"/>
    </location>
</feature>
<dbReference type="Proteomes" id="UP000518266">
    <property type="component" value="Unassembled WGS sequence"/>
</dbReference>
<keyword evidence="3" id="KW-1185">Reference proteome</keyword>
<evidence type="ECO:0000313" key="2">
    <source>
        <dbReference type="EMBL" id="KAF3834525.1"/>
    </source>
</evidence>
<protein>
    <submittedName>
        <fullName evidence="2">Uncharacterized protein</fullName>
    </submittedName>
</protein>
<comment type="caution">
    <text evidence="2">The sequence shown here is derived from an EMBL/GenBank/DDBJ whole genome shotgun (WGS) entry which is preliminary data.</text>
</comment>
<dbReference type="GO" id="GO:0005839">
    <property type="term" value="C:proteasome core complex"/>
    <property type="evidence" value="ECO:0007669"/>
    <property type="project" value="InterPro"/>
</dbReference>
<feature type="compositionally biased region" description="Polar residues" evidence="1">
    <location>
        <begin position="479"/>
        <end position="490"/>
    </location>
</feature>
<dbReference type="SUPFAM" id="SSF56235">
    <property type="entry name" value="N-terminal nucleophile aminohydrolases (Ntn hydrolases)"/>
    <property type="match status" value="2"/>
</dbReference>
<dbReference type="PANTHER" id="PTHR32194:SF15">
    <property type="entry name" value="PROTEASOME SUBUNIT BETA"/>
    <property type="match status" value="1"/>
</dbReference>
<sequence>MALQDLCHLQEVFPDTDCSPFGTRTGYYDGGFPASSSSHLFNFFIPAAEFLQESPLQFGQVSNASTSQDHLLSSLSWPPGLPQDSPQSVPLPFPMSHGTTTLAFLFQGGVLAAADTRSSCSGLVACPSSQKVLPIHSHLTAPSGSGSWLESSGSTNSDTADACPRRRRQTDVPHVAPVKGSELCVAVTLCGWDGGELDLNQKPTQGGARTGPSDPDSLEKASQSSIDARTGPSDPDSLEKASQSSTDARTGPSDPDSLEKASQSSIDARTGPSDPDSLEKSSQSSIDARTGPSDLTVLKSPLRARSMQELVLSSIDARTGPSDPDSLEKSSQSSIDARTGPSDPDSLEKASQSSIDARTGPSDPDSLEKSSQSLIDARTGPSDPDSLEKASQILIDARTGPSDPDSLEKSSQSSIDARTGPSDPDSLEKASQSSIDARTGPKLDRCKKLVLVILTVLKSPLRALIDARTDPSDPDSLEKSSQSSINAQQSFVRKRPSGPSLFYVCSDGTRLQGALFSVGSGSPYAYSILDQGVRWDLTLQEATSVAREAVYRATHRDAWSGNCVDVFHVSSAGWKRRGREDLREEYYRERERRGGRGPEGGYYREEGETRGVREEYYRERDEGET</sequence>
<feature type="compositionally biased region" description="Low complexity" evidence="1">
    <location>
        <begin position="143"/>
        <end position="157"/>
    </location>
</feature>
<dbReference type="Gene3D" id="3.60.20.10">
    <property type="entry name" value="Glutamine Phosphoribosylpyrophosphate, subunit 1, domain 1"/>
    <property type="match status" value="2"/>
</dbReference>
<organism evidence="2 3">
    <name type="scientific">Dissostichus mawsoni</name>
    <name type="common">Antarctic cod</name>
    <dbReference type="NCBI Taxonomy" id="36200"/>
    <lineage>
        <taxon>Eukaryota</taxon>
        <taxon>Metazoa</taxon>
        <taxon>Chordata</taxon>
        <taxon>Craniata</taxon>
        <taxon>Vertebrata</taxon>
        <taxon>Euteleostomi</taxon>
        <taxon>Actinopterygii</taxon>
        <taxon>Neopterygii</taxon>
        <taxon>Teleostei</taxon>
        <taxon>Neoteleostei</taxon>
        <taxon>Acanthomorphata</taxon>
        <taxon>Eupercaria</taxon>
        <taxon>Perciformes</taxon>
        <taxon>Notothenioidei</taxon>
        <taxon>Nototheniidae</taxon>
        <taxon>Dissostichus</taxon>
    </lineage>
</organism>
<dbReference type="GO" id="GO:0051603">
    <property type="term" value="P:proteolysis involved in protein catabolic process"/>
    <property type="evidence" value="ECO:0007669"/>
    <property type="project" value="InterPro"/>
</dbReference>
<dbReference type="InterPro" id="IPR001353">
    <property type="entry name" value="Proteasome_sua/b"/>
</dbReference>
<dbReference type="AlphaFoldDB" id="A0A7J5XBZ0"/>
<feature type="region of interest" description="Disordered" evidence="1">
    <location>
        <begin position="585"/>
        <end position="625"/>
    </location>
</feature>
<evidence type="ECO:0000313" key="3">
    <source>
        <dbReference type="Proteomes" id="UP000518266"/>
    </source>
</evidence>
<name>A0A7J5XBZ0_DISMA</name>
<dbReference type="EMBL" id="JAAKFY010000025">
    <property type="protein sequence ID" value="KAF3834525.1"/>
    <property type="molecule type" value="Genomic_DNA"/>
</dbReference>
<dbReference type="OrthoDB" id="37597at2759"/>
<reference evidence="2 3" key="1">
    <citation type="submission" date="2020-03" db="EMBL/GenBank/DDBJ databases">
        <title>Dissostichus mawsoni Genome sequencing and assembly.</title>
        <authorList>
            <person name="Park H."/>
        </authorList>
    </citation>
    <scope>NUCLEOTIDE SEQUENCE [LARGE SCALE GENOMIC DNA]</scope>
    <source>
        <strain evidence="2">DM0001</strain>
        <tissue evidence="2">Muscle</tissue>
    </source>
</reference>
<proteinExistence type="predicted"/>
<feature type="region of interest" description="Disordered" evidence="1">
    <location>
        <begin position="141"/>
        <end position="174"/>
    </location>
</feature>
<dbReference type="Pfam" id="PF00227">
    <property type="entry name" value="Proteasome"/>
    <property type="match status" value="2"/>
</dbReference>
<evidence type="ECO:0000256" key="1">
    <source>
        <dbReference type="SAM" id="MobiDB-lite"/>
    </source>
</evidence>
<gene>
    <name evidence="2" type="ORF">F7725_027083</name>
</gene>
<dbReference type="GO" id="GO:0005737">
    <property type="term" value="C:cytoplasm"/>
    <property type="evidence" value="ECO:0007669"/>
    <property type="project" value="TreeGrafter"/>
</dbReference>
<accession>A0A7J5XBZ0</accession>
<dbReference type="PANTHER" id="PTHR32194">
    <property type="entry name" value="METALLOPROTEASE TLDD"/>
    <property type="match status" value="1"/>
</dbReference>
<feature type="region of interest" description="Disordered" evidence="1">
    <location>
        <begin position="466"/>
        <end position="490"/>
    </location>
</feature>